<dbReference type="AlphaFoldDB" id="A0A1I1WUI1"/>
<evidence type="ECO:0000313" key="2">
    <source>
        <dbReference type="EMBL" id="SFD98855.1"/>
    </source>
</evidence>
<dbReference type="STRING" id="662367.SAMN05216167_10979"/>
<dbReference type="SUPFAM" id="SSF51338">
    <property type="entry name" value="Composite domain of metallo-dependent hydrolases"/>
    <property type="match status" value="2"/>
</dbReference>
<dbReference type="Proteomes" id="UP000198598">
    <property type="component" value="Unassembled WGS sequence"/>
</dbReference>
<accession>A0A1I1WUI1</accession>
<reference evidence="2 3" key="1">
    <citation type="submission" date="2016-10" db="EMBL/GenBank/DDBJ databases">
        <authorList>
            <person name="de Groot N.N."/>
        </authorList>
    </citation>
    <scope>NUCLEOTIDE SEQUENCE [LARGE SCALE GENOMIC DNA]</scope>
    <source>
        <strain evidence="2 3">DSM 26130</strain>
    </source>
</reference>
<dbReference type="GO" id="GO:0016810">
    <property type="term" value="F:hydrolase activity, acting on carbon-nitrogen (but not peptide) bonds"/>
    <property type="evidence" value="ECO:0007669"/>
    <property type="project" value="InterPro"/>
</dbReference>
<organism evidence="2 3">
    <name type="scientific">Spirosoma endophyticum</name>
    <dbReference type="NCBI Taxonomy" id="662367"/>
    <lineage>
        <taxon>Bacteria</taxon>
        <taxon>Pseudomonadati</taxon>
        <taxon>Bacteroidota</taxon>
        <taxon>Cytophagia</taxon>
        <taxon>Cytophagales</taxon>
        <taxon>Cytophagaceae</taxon>
        <taxon>Spirosoma</taxon>
    </lineage>
</organism>
<protein>
    <submittedName>
        <fullName evidence="2">Imidazolonepropionase</fullName>
    </submittedName>
</protein>
<dbReference type="CDD" id="cd01299">
    <property type="entry name" value="Met_dep_hydrolase_A"/>
    <property type="match status" value="1"/>
</dbReference>
<dbReference type="PANTHER" id="PTHR43135:SF3">
    <property type="entry name" value="ALPHA-D-RIBOSE 1-METHYLPHOSPHONATE 5-TRIPHOSPHATE DIPHOSPHATASE"/>
    <property type="match status" value="1"/>
</dbReference>
<dbReference type="SUPFAM" id="SSF51556">
    <property type="entry name" value="Metallo-dependent hydrolases"/>
    <property type="match status" value="1"/>
</dbReference>
<name>A0A1I1WUI1_9BACT</name>
<evidence type="ECO:0000313" key="3">
    <source>
        <dbReference type="Proteomes" id="UP000198598"/>
    </source>
</evidence>
<dbReference type="EMBL" id="FOLQ01000009">
    <property type="protein sequence ID" value="SFD98855.1"/>
    <property type="molecule type" value="Genomic_DNA"/>
</dbReference>
<dbReference type="PANTHER" id="PTHR43135">
    <property type="entry name" value="ALPHA-D-RIBOSE 1-METHYLPHOSPHONATE 5-TRIPHOSPHATE DIPHOSPHATASE"/>
    <property type="match status" value="1"/>
</dbReference>
<dbReference type="Gene3D" id="2.30.40.10">
    <property type="entry name" value="Urease, subunit C, domain 1"/>
    <property type="match status" value="1"/>
</dbReference>
<dbReference type="Gene3D" id="3.20.20.140">
    <property type="entry name" value="Metal-dependent hydrolases"/>
    <property type="match status" value="1"/>
</dbReference>
<dbReference type="InterPro" id="IPR011059">
    <property type="entry name" value="Metal-dep_hydrolase_composite"/>
</dbReference>
<dbReference type="RefSeq" id="WP_093829916.1">
    <property type="nucleotide sequence ID" value="NZ_FOLQ01000009.1"/>
</dbReference>
<proteinExistence type="predicted"/>
<sequence>MKIIPFLSVFLTYSLLTFAQKAPEKIYLIKAGKFYDSQKATFLKDQQILVKGDKIVEVGPNVNAPKEAHVLNFSDCTVTPGLIDAHTHLLFSQKPNAPLHTDLWENSDVDRALRAVAFAKSYLESGFTTIRDVGNSGQYLDDQLDKAIRANHVVGPRMYVSGPILSPASGQFSRLGTQNQRLIDQDYRVIKNADDARLAVEEHIGYGVDFIKVVVNNDRIVMDTDALKTIVQTAHRNHYQVTAHATHEQSILEAIDAGVDGIEHGYFLSDSALTLMSKKGIYLVPTDISFDTYKRSVPISGYTVSDEEIRSQLTALQERLRKAIKKGIPIVAGSDAYLDLNIPRGEYAKDVLVAYYESGVSPADVMAFATRNAAKILWAENRIGVVKKDSYADLVVFQGDLEKDFKKVFYNIRLVMKGGTVYSNNKPEDTFLTKAR</sequence>
<evidence type="ECO:0000259" key="1">
    <source>
        <dbReference type="Pfam" id="PF01979"/>
    </source>
</evidence>
<dbReference type="InterPro" id="IPR057744">
    <property type="entry name" value="OTAase-like"/>
</dbReference>
<dbReference type="InterPro" id="IPR032466">
    <property type="entry name" value="Metal_Hydrolase"/>
</dbReference>
<dbReference type="InterPro" id="IPR051781">
    <property type="entry name" value="Metallo-dep_Hydrolase"/>
</dbReference>
<dbReference type="InterPro" id="IPR006680">
    <property type="entry name" value="Amidohydro-rel"/>
</dbReference>
<keyword evidence="3" id="KW-1185">Reference proteome</keyword>
<gene>
    <name evidence="2" type="ORF">SAMN05216167_10979</name>
</gene>
<feature type="domain" description="Amidohydrolase-related" evidence="1">
    <location>
        <begin position="77"/>
        <end position="421"/>
    </location>
</feature>
<dbReference type="OrthoDB" id="9797498at2"/>
<dbReference type="Pfam" id="PF01979">
    <property type="entry name" value="Amidohydro_1"/>
    <property type="match status" value="1"/>
</dbReference>